<sequence>MAAFRHVLQLLVSHNWTARPLFVDFDNAWNEEEIAKLESNFVKLRPVLPPVVIITNEDPSGSKWTRDGPTPLLLKRTIALAKAMLNVLNMNYEHTKAVDLKSALLSVDMSVYDVVIEIFPKMVVRTGISDKSPSVKEPEALPVVNFDPIDELVYALNAHFQHTALFFWNRYGGDHIGMLWKPYEAEVPAKQFAMDEIDALVGQLTETQVDPTALGMVNTHDLANSKMLGELLSNKRRDERMVEPEFLFEVYIWI</sequence>
<dbReference type="GO" id="GO:0006364">
    <property type="term" value="P:rRNA processing"/>
    <property type="evidence" value="ECO:0007669"/>
    <property type="project" value="TreeGrafter"/>
</dbReference>
<dbReference type="Gene3D" id="3.30.70.3030">
    <property type="match status" value="1"/>
</dbReference>
<dbReference type="EMBL" id="KN549254">
    <property type="protein sequence ID" value="KHJ99007.1"/>
    <property type="molecule type" value="Genomic_DNA"/>
</dbReference>
<dbReference type="InterPro" id="IPR005554">
    <property type="entry name" value="NOL6/Upt22"/>
</dbReference>
<gene>
    <name evidence="4" type="ORF">OESDEN_01022</name>
</gene>
<reference evidence="4 5" key="1">
    <citation type="submission" date="2014-03" db="EMBL/GenBank/DDBJ databases">
        <title>Draft genome of the hookworm Oesophagostomum dentatum.</title>
        <authorList>
            <person name="Mitreva M."/>
        </authorList>
    </citation>
    <scope>NUCLEOTIDE SEQUENCE [LARGE SCALE GENOMIC DNA]</scope>
    <source>
        <strain evidence="4 5">OD-Hann</strain>
    </source>
</reference>
<accession>A0A0B1TT35</accession>
<feature type="domain" description="Nrap protein" evidence="2">
    <location>
        <begin position="2"/>
        <end position="102"/>
    </location>
</feature>
<dbReference type="InterPro" id="IPR035370">
    <property type="entry name" value="Nrap_D5"/>
</dbReference>
<feature type="domain" description="Nrap protein" evidence="3">
    <location>
        <begin position="110"/>
        <end position="185"/>
    </location>
</feature>
<dbReference type="InterPro" id="IPR035371">
    <property type="entry name" value="Nrap_D6"/>
</dbReference>
<evidence type="ECO:0000256" key="1">
    <source>
        <dbReference type="RuleBase" id="RU364032"/>
    </source>
</evidence>
<dbReference type="GO" id="GO:0034456">
    <property type="term" value="C:UTP-C complex"/>
    <property type="evidence" value="ECO:0007669"/>
    <property type="project" value="TreeGrafter"/>
</dbReference>
<dbReference type="AlphaFoldDB" id="A0A0B1TT35"/>
<dbReference type="GO" id="GO:0006409">
    <property type="term" value="P:tRNA export from nucleus"/>
    <property type="evidence" value="ECO:0007669"/>
    <property type="project" value="TreeGrafter"/>
</dbReference>
<dbReference type="PANTHER" id="PTHR17972:SF0">
    <property type="entry name" value="NUCLEOLAR PROTEIN 6"/>
    <property type="match status" value="1"/>
</dbReference>
<evidence type="ECO:0000259" key="3">
    <source>
        <dbReference type="Pfam" id="PF17407"/>
    </source>
</evidence>
<keyword evidence="1" id="KW-0694">RNA-binding</keyword>
<keyword evidence="1" id="KW-0539">Nucleus</keyword>
<dbReference type="GO" id="GO:0032040">
    <property type="term" value="C:small-subunit processome"/>
    <property type="evidence" value="ECO:0007669"/>
    <property type="project" value="TreeGrafter"/>
</dbReference>
<dbReference type="Pfam" id="PF17407">
    <property type="entry name" value="Nrap_D6"/>
    <property type="match status" value="1"/>
</dbReference>
<comment type="similarity">
    <text evidence="1">Belongs to the NRAP family.</text>
</comment>
<evidence type="ECO:0000259" key="2">
    <source>
        <dbReference type="Pfam" id="PF17406"/>
    </source>
</evidence>
<dbReference type="GO" id="GO:0032545">
    <property type="term" value="C:CURI complex"/>
    <property type="evidence" value="ECO:0007669"/>
    <property type="project" value="TreeGrafter"/>
</dbReference>
<name>A0A0B1TT35_OESDE</name>
<evidence type="ECO:0000313" key="4">
    <source>
        <dbReference type="EMBL" id="KHJ99007.1"/>
    </source>
</evidence>
<protein>
    <recommendedName>
        <fullName evidence="1">Nucleolar protein 6</fullName>
    </recommendedName>
</protein>
<dbReference type="Proteomes" id="UP000053660">
    <property type="component" value="Unassembled WGS sequence"/>
</dbReference>
<dbReference type="GO" id="GO:0003723">
    <property type="term" value="F:RNA binding"/>
    <property type="evidence" value="ECO:0007669"/>
    <property type="project" value="UniProtKB-KW"/>
</dbReference>
<evidence type="ECO:0000313" key="5">
    <source>
        <dbReference type="Proteomes" id="UP000053660"/>
    </source>
</evidence>
<organism evidence="4 5">
    <name type="scientific">Oesophagostomum dentatum</name>
    <name type="common">Nodular worm</name>
    <dbReference type="NCBI Taxonomy" id="61180"/>
    <lineage>
        <taxon>Eukaryota</taxon>
        <taxon>Metazoa</taxon>
        <taxon>Ecdysozoa</taxon>
        <taxon>Nematoda</taxon>
        <taxon>Chromadorea</taxon>
        <taxon>Rhabditida</taxon>
        <taxon>Rhabditina</taxon>
        <taxon>Rhabditomorpha</taxon>
        <taxon>Strongyloidea</taxon>
        <taxon>Strongylidae</taxon>
        <taxon>Oesophagostomum</taxon>
    </lineage>
</organism>
<dbReference type="Pfam" id="PF17406">
    <property type="entry name" value="Nrap_D5"/>
    <property type="match status" value="1"/>
</dbReference>
<dbReference type="OrthoDB" id="5852750at2759"/>
<dbReference type="PANTHER" id="PTHR17972">
    <property type="entry name" value="NUCLEOLAR RNA-ASSOCIATED PROTEIN"/>
    <property type="match status" value="1"/>
</dbReference>
<comment type="subcellular location">
    <subcellularLocation>
        <location evidence="1">Nucleus</location>
        <location evidence="1">Nucleolus</location>
    </subcellularLocation>
</comment>
<keyword evidence="5" id="KW-1185">Reference proteome</keyword>
<proteinExistence type="inferred from homology"/>